<protein>
    <submittedName>
        <fullName evidence="1">NADH-ubiquinone oxidoreductase chain 1</fullName>
    </submittedName>
</protein>
<proteinExistence type="predicted"/>
<accession>A0A183JYH6</accession>
<evidence type="ECO:0000313" key="1">
    <source>
        <dbReference type="WBParaSite" id="SCUD_0000778201-mRNA-1"/>
    </source>
</evidence>
<dbReference type="WBParaSite" id="SCUD_0000778201-mRNA-1">
    <property type="protein sequence ID" value="SCUD_0000778201-mRNA-1"/>
    <property type="gene ID" value="SCUD_0000778201"/>
</dbReference>
<organism evidence="1">
    <name type="scientific">Schistosoma curassoni</name>
    <dbReference type="NCBI Taxonomy" id="6186"/>
    <lineage>
        <taxon>Eukaryota</taxon>
        <taxon>Metazoa</taxon>
        <taxon>Spiralia</taxon>
        <taxon>Lophotrochozoa</taxon>
        <taxon>Platyhelminthes</taxon>
        <taxon>Trematoda</taxon>
        <taxon>Digenea</taxon>
        <taxon>Strigeidida</taxon>
        <taxon>Schistosomatoidea</taxon>
        <taxon>Schistosomatidae</taxon>
        <taxon>Schistosoma</taxon>
    </lineage>
</organism>
<dbReference type="AlphaFoldDB" id="A0A183JYH6"/>
<name>A0A183JYH6_9TREM</name>
<sequence length="48" mass="5495">LPFGQYFDLPFLGQLKESENFPGSLIIENIYLPLKFSAFSFILLNLSL</sequence>
<reference evidence="1" key="1">
    <citation type="submission" date="2016-06" db="UniProtKB">
        <authorList>
            <consortium name="WormBaseParasite"/>
        </authorList>
    </citation>
    <scope>IDENTIFICATION</scope>
</reference>